<evidence type="ECO:0000313" key="2">
    <source>
        <dbReference type="EMBL" id="VCW77099.1"/>
    </source>
</evidence>
<sequence length="33" mass="3447">MAAPRSSYPSDSCRLGSRGDESSSFLVPEDAGN</sequence>
<organism evidence="2 3">
    <name type="scientific">Gulo gulo</name>
    <name type="common">Wolverine</name>
    <name type="synonym">Gluton</name>
    <dbReference type="NCBI Taxonomy" id="48420"/>
    <lineage>
        <taxon>Eukaryota</taxon>
        <taxon>Metazoa</taxon>
        <taxon>Chordata</taxon>
        <taxon>Craniata</taxon>
        <taxon>Vertebrata</taxon>
        <taxon>Euteleostomi</taxon>
        <taxon>Mammalia</taxon>
        <taxon>Eutheria</taxon>
        <taxon>Laurasiatheria</taxon>
        <taxon>Carnivora</taxon>
        <taxon>Caniformia</taxon>
        <taxon>Musteloidea</taxon>
        <taxon>Mustelidae</taxon>
        <taxon>Guloninae</taxon>
        <taxon>Gulo</taxon>
    </lineage>
</organism>
<dbReference type="Proteomes" id="UP000269945">
    <property type="component" value="Unassembled WGS sequence"/>
</dbReference>
<feature type="region of interest" description="Disordered" evidence="1">
    <location>
        <begin position="1"/>
        <end position="33"/>
    </location>
</feature>
<dbReference type="EMBL" id="CYRY02008381">
    <property type="protein sequence ID" value="VCW77099.1"/>
    <property type="molecule type" value="Genomic_DNA"/>
</dbReference>
<dbReference type="AlphaFoldDB" id="A0A9X9PY32"/>
<protein>
    <submittedName>
        <fullName evidence="2">Uncharacterized protein</fullName>
    </submittedName>
</protein>
<evidence type="ECO:0000256" key="1">
    <source>
        <dbReference type="SAM" id="MobiDB-lite"/>
    </source>
</evidence>
<accession>A0A9X9PY32</accession>
<gene>
    <name evidence="2" type="ORF">BN2614_LOCUS3</name>
</gene>
<proteinExistence type="predicted"/>
<reference evidence="2 3" key="1">
    <citation type="submission" date="2018-10" db="EMBL/GenBank/DDBJ databases">
        <authorList>
            <person name="Ekblom R."/>
            <person name="Jareborg N."/>
        </authorList>
    </citation>
    <scope>NUCLEOTIDE SEQUENCE [LARGE SCALE GENOMIC DNA]</scope>
    <source>
        <tissue evidence="2">Muscle</tissue>
    </source>
</reference>
<keyword evidence="3" id="KW-1185">Reference proteome</keyword>
<name>A0A9X9PY32_GULGU</name>
<evidence type="ECO:0000313" key="3">
    <source>
        <dbReference type="Proteomes" id="UP000269945"/>
    </source>
</evidence>
<comment type="caution">
    <text evidence="2">The sequence shown here is derived from an EMBL/GenBank/DDBJ whole genome shotgun (WGS) entry which is preliminary data.</text>
</comment>